<dbReference type="Proteomes" id="UP000236291">
    <property type="component" value="Unassembled WGS sequence"/>
</dbReference>
<feature type="binding site" evidence="9">
    <location>
        <position position="40"/>
    </location>
    <ligand>
        <name>Ca(2+)</name>
        <dbReference type="ChEBI" id="CHEBI:29108"/>
        <label>1</label>
    </ligand>
</feature>
<evidence type="ECO:0000256" key="5">
    <source>
        <dbReference type="ARBA" id="ARBA00022617"/>
    </source>
</evidence>
<evidence type="ECO:0000256" key="10">
    <source>
        <dbReference type="RuleBase" id="RU004241"/>
    </source>
</evidence>
<feature type="binding site" evidence="9">
    <location>
        <position position="26"/>
    </location>
    <ligand>
        <name>Ca(2+)</name>
        <dbReference type="ChEBI" id="CHEBI:29108"/>
        <label>1</label>
    </ligand>
</feature>
<dbReference type="PROSITE" id="PS50873">
    <property type="entry name" value="PEROXIDASE_4"/>
    <property type="match status" value="1"/>
</dbReference>
<dbReference type="PANTHER" id="PTHR31235">
    <property type="entry name" value="PEROXIDASE 25-RELATED"/>
    <property type="match status" value="1"/>
</dbReference>
<dbReference type="AlphaFoldDB" id="A0A2K3M0U2"/>
<dbReference type="SUPFAM" id="SSF48113">
    <property type="entry name" value="Heme-dependent peroxidases"/>
    <property type="match status" value="1"/>
</dbReference>
<comment type="catalytic activity">
    <reaction evidence="1">
        <text>2 a phenolic donor + H2O2 = 2 a phenolic radical donor + 2 H2O</text>
        <dbReference type="Rhea" id="RHEA:56136"/>
        <dbReference type="ChEBI" id="CHEBI:15377"/>
        <dbReference type="ChEBI" id="CHEBI:16240"/>
        <dbReference type="ChEBI" id="CHEBI:139520"/>
        <dbReference type="ChEBI" id="CHEBI:139521"/>
        <dbReference type="EC" id="1.11.1.7"/>
    </reaction>
</comment>
<evidence type="ECO:0000313" key="13">
    <source>
        <dbReference type="Proteomes" id="UP000236291"/>
    </source>
</evidence>
<dbReference type="EC" id="1.11.1.7" evidence="3"/>
<keyword evidence="7" id="KW-0560">Oxidoreductase</keyword>
<feature type="binding site" evidence="9">
    <location>
        <position position="28"/>
    </location>
    <ligand>
        <name>Ca(2+)</name>
        <dbReference type="ChEBI" id="CHEBI:29108"/>
        <label>1</label>
    </ligand>
</feature>
<dbReference type="InterPro" id="IPR000823">
    <property type="entry name" value="Peroxidase_pln"/>
</dbReference>
<keyword evidence="6 9" id="KW-0479">Metal-binding</keyword>
<evidence type="ECO:0000256" key="2">
    <source>
        <dbReference type="ARBA" id="ARBA00001970"/>
    </source>
</evidence>
<feature type="non-terminal residue" evidence="12">
    <location>
        <position position="1"/>
    </location>
</feature>
<evidence type="ECO:0000313" key="12">
    <source>
        <dbReference type="EMBL" id="PNX84408.1"/>
    </source>
</evidence>
<keyword evidence="4 12" id="KW-0575">Peroxidase</keyword>
<keyword evidence="8" id="KW-0408">Iron</keyword>
<comment type="similarity">
    <text evidence="10">Belongs to the peroxidase family.</text>
</comment>
<dbReference type="InterPro" id="IPR002016">
    <property type="entry name" value="Haem_peroxidase"/>
</dbReference>
<comment type="cofactor">
    <cofactor evidence="9">
        <name>Ca(2+)</name>
        <dbReference type="ChEBI" id="CHEBI:29108"/>
    </cofactor>
    <text evidence="9">Binds 2 calcium ions per subunit.</text>
</comment>
<dbReference type="EMBL" id="ASHM01046279">
    <property type="protein sequence ID" value="PNX84408.1"/>
    <property type="molecule type" value="Genomic_DNA"/>
</dbReference>
<evidence type="ECO:0000256" key="7">
    <source>
        <dbReference type="ARBA" id="ARBA00023002"/>
    </source>
</evidence>
<evidence type="ECO:0000256" key="9">
    <source>
        <dbReference type="PIRSR" id="PIRSR600823-3"/>
    </source>
</evidence>
<reference evidence="12 13" key="1">
    <citation type="journal article" date="2014" name="Am. J. Bot.">
        <title>Genome assembly and annotation for red clover (Trifolium pratense; Fabaceae).</title>
        <authorList>
            <person name="Istvanek J."/>
            <person name="Jaros M."/>
            <person name="Krenek A."/>
            <person name="Repkova J."/>
        </authorList>
    </citation>
    <scope>NUCLEOTIDE SEQUENCE [LARGE SCALE GENOMIC DNA]</scope>
    <source>
        <strain evidence="13">cv. Tatra</strain>
        <tissue evidence="12">Young leaves</tissue>
    </source>
</reference>
<accession>A0A2K3M0U2</accession>
<dbReference type="GO" id="GO:0006979">
    <property type="term" value="P:response to oxidative stress"/>
    <property type="evidence" value="ECO:0007669"/>
    <property type="project" value="InterPro"/>
</dbReference>
<proteinExistence type="inferred from homology"/>
<evidence type="ECO:0000256" key="4">
    <source>
        <dbReference type="ARBA" id="ARBA00022559"/>
    </source>
</evidence>
<evidence type="ECO:0000256" key="3">
    <source>
        <dbReference type="ARBA" id="ARBA00012313"/>
    </source>
</evidence>
<feature type="binding site" evidence="9">
    <location>
        <position position="24"/>
    </location>
    <ligand>
        <name>Ca(2+)</name>
        <dbReference type="ChEBI" id="CHEBI:29108"/>
        <label>1</label>
    </ligand>
</feature>
<evidence type="ECO:0000256" key="1">
    <source>
        <dbReference type="ARBA" id="ARBA00000189"/>
    </source>
</evidence>
<dbReference type="InterPro" id="IPR010255">
    <property type="entry name" value="Haem_peroxidase_sf"/>
</dbReference>
<keyword evidence="9" id="KW-0106">Calcium</keyword>
<name>A0A2K3M0U2_TRIPR</name>
<evidence type="ECO:0000259" key="11">
    <source>
        <dbReference type="PROSITE" id="PS50873"/>
    </source>
</evidence>
<dbReference type="STRING" id="57577.A0A2K3M0U2"/>
<comment type="cofactor">
    <cofactor evidence="2">
        <name>heme b</name>
        <dbReference type="ChEBI" id="CHEBI:60344"/>
    </cofactor>
</comment>
<dbReference type="GO" id="GO:0140825">
    <property type="term" value="F:lactoperoxidase activity"/>
    <property type="evidence" value="ECO:0007669"/>
    <property type="project" value="UniProtKB-EC"/>
</dbReference>
<dbReference type="GO" id="GO:0020037">
    <property type="term" value="F:heme binding"/>
    <property type="evidence" value="ECO:0007669"/>
    <property type="project" value="InterPro"/>
</dbReference>
<evidence type="ECO:0000256" key="8">
    <source>
        <dbReference type="ARBA" id="ARBA00023004"/>
    </source>
</evidence>
<sequence length="73" mass="7689">STISSCAILAFKVFGSDHETKALGCDGSVLLETTPGNPFEKDHPANNPSLRGFEVINEAKAQIEAACPKTVVD</sequence>
<dbReference type="Pfam" id="PF00141">
    <property type="entry name" value="peroxidase"/>
    <property type="match status" value="1"/>
</dbReference>
<comment type="caution">
    <text evidence="12">The sequence shown here is derived from an EMBL/GenBank/DDBJ whole genome shotgun (WGS) entry which is preliminary data.</text>
</comment>
<reference evidence="12 13" key="2">
    <citation type="journal article" date="2017" name="Front. Plant Sci.">
        <title>Gene Classification and Mining of Molecular Markers Useful in Red Clover (Trifolium pratense) Breeding.</title>
        <authorList>
            <person name="Istvanek J."/>
            <person name="Dluhosova J."/>
            <person name="Dluhos P."/>
            <person name="Patkova L."/>
            <person name="Nedelnik J."/>
            <person name="Repkova J."/>
        </authorList>
    </citation>
    <scope>NUCLEOTIDE SEQUENCE [LARGE SCALE GENOMIC DNA]</scope>
    <source>
        <strain evidence="13">cv. Tatra</strain>
        <tissue evidence="12">Young leaves</tissue>
    </source>
</reference>
<dbReference type="GO" id="GO:0046872">
    <property type="term" value="F:metal ion binding"/>
    <property type="evidence" value="ECO:0007669"/>
    <property type="project" value="UniProtKB-KW"/>
</dbReference>
<gene>
    <name evidence="12" type="ORF">L195_g040468</name>
</gene>
<evidence type="ECO:0000256" key="6">
    <source>
        <dbReference type="ARBA" id="ARBA00022723"/>
    </source>
</evidence>
<organism evidence="12 13">
    <name type="scientific">Trifolium pratense</name>
    <name type="common">Red clover</name>
    <dbReference type="NCBI Taxonomy" id="57577"/>
    <lineage>
        <taxon>Eukaryota</taxon>
        <taxon>Viridiplantae</taxon>
        <taxon>Streptophyta</taxon>
        <taxon>Embryophyta</taxon>
        <taxon>Tracheophyta</taxon>
        <taxon>Spermatophyta</taxon>
        <taxon>Magnoliopsida</taxon>
        <taxon>eudicotyledons</taxon>
        <taxon>Gunneridae</taxon>
        <taxon>Pentapetalae</taxon>
        <taxon>rosids</taxon>
        <taxon>fabids</taxon>
        <taxon>Fabales</taxon>
        <taxon>Fabaceae</taxon>
        <taxon>Papilionoideae</taxon>
        <taxon>50 kb inversion clade</taxon>
        <taxon>NPAAA clade</taxon>
        <taxon>Hologalegina</taxon>
        <taxon>IRL clade</taxon>
        <taxon>Trifolieae</taxon>
        <taxon>Trifolium</taxon>
    </lineage>
</organism>
<feature type="domain" description="Plant heme peroxidase family profile" evidence="11">
    <location>
        <begin position="18"/>
        <end position="73"/>
    </location>
</feature>
<keyword evidence="5" id="KW-0349">Heme</keyword>
<protein>
    <recommendedName>
        <fullName evidence="3">peroxidase</fullName>
        <ecNumber evidence="3">1.11.1.7</ecNumber>
    </recommendedName>
</protein>
<dbReference type="Gene3D" id="1.10.520.10">
    <property type="match status" value="1"/>
</dbReference>